<dbReference type="SUPFAM" id="SSF53383">
    <property type="entry name" value="PLP-dependent transferases"/>
    <property type="match status" value="1"/>
</dbReference>
<gene>
    <name evidence="10" type="ORF">COX82_03490</name>
</gene>
<dbReference type="Proteomes" id="UP000228750">
    <property type="component" value="Unassembled WGS sequence"/>
</dbReference>
<name>A0A2M7V3E8_9BACT</name>
<dbReference type="GO" id="GO:0031071">
    <property type="term" value="F:cysteine desulfurase activity"/>
    <property type="evidence" value="ECO:0007669"/>
    <property type="project" value="UniProtKB-UniRule"/>
</dbReference>
<dbReference type="PROSITE" id="PS00595">
    <property type="entry name" value="AA_TRANSFER_CLASS_5"/>
    <property type="match status" value="1"/>
</dbReference>
<dbReference type="Pfam" id="PF00266">
    <property type="entry name" value="Aminotran_5"/>
    <property type="match status" value="1"/>
</dbReference>
<dbReference type="GO" id="GO:0006534">
    <property type="term" value="P:cysteine metabolic process"/>
    <property type="evidence" value="ECO:0007669"/>
    <property type="project" value="UniProtKB-UniRule"/>
</dbReference>
<dbReference type="InterPro" id="IPR015421">
    <property type="entry name" value="PyrdxlP-dep_Trfase_major"/>
</dbReference>
<comment type="similarity">
    <text evidence="2 8">Belongs to the class-V pyridoxal-phosphate-dependent aminotransferase family. Csd subfamily.</text>
</comment>
<dbReference type="EC" id="2.8.1.7" evidence="3 8"/>
<dbReference type="CDD" id="cd06453">
    <property type="entry name" value="SufS_like"/>
    <property type="match status" value="1"/>
</dbReference>
<dbReference type="EMBL" id="PFPJ01000061">
    <property type="protein sequence ID" value="PIZ93005.1"/>
    <property type="molecule type" value="Genomic_DNA"/>
</dbReference>
<feature type="domain" description="Aminotransferase class V" evidence="9">
    <location>
        <begin position="20"/>
        <end position="387"/>
    </location>
</feature>
<dbReference type="PANTHER" id="PTHR43586:SF8">
    <property type="entry name" value="CYSTEINE DESULFURASE 1, CHLOROPLASTIC"/>
    <property type="match status" value="1"/>
</dbReference>
<comment type="catalytic activity">
    <reaction evidence="6 8">
        <text>(sulfur carrier)-H + L-cysteine = (sulfur carrier)-SH + L-alanine</text>
        <dbReference type="Rhea" id="RHEA:43892"/>
        <dbReference type="Rhea" id="RHEA-COMP:14737"/>
        <dbReference type="Rhea" id="RHEA-COMP:14739"/>
        <dbReference type="ChEBI" id="CHEBI:29917"/>
        <dbReference type="ChEBI" id="CHEBI:35235"/>
        <dbReference type="ChEBI" id="CHEBI:57972"/>
        <dbReference type="ChEBI" id="CHEBI:64428"/>
        <dbReference type="EC" id="2.8.1.7"/>
    </reaction>
</comment>
<dbReference type="InterPro" id="IPR000192">
    <property type="entry name" value="Aminotrans_V_dom"/>
</dbReference>
<evidence type="ECO:0000313" key="11">
    <source>
        <dbReference type="Proteomes" id="UP000228750"/>
    </source>
</evidence>
<evidence type="ECO:0000256" key="1">
    <source>
        <dbReference type="ARBA" id="ARBA00001933"/>
    </source>
</evidence>
<evidence type="ECO:0000256" key="2">
    <source>
        <dbReference type="ARBA" id="ARBA00010447"/>
    </source>
</evidence>
<comment type="function">
    <text evidence="8">Catalyzes the removal of elemental sulfur and selenium atoms from L-cysteine, L-cystine, L-selenocysteine, and L-selenocystine to produce L-alanine.</text>
</comment>
<dbReference type="PANTHER" id="PTHR43586">
    <property type="entry name" value="CYSTEINE DESULFURASE"/>
    <property type="match status" value="1"/>
</dbReference>
<evidence type="ECO:0000256" key="8">
    <source>
        <dbReference type="RuleBase" id="RU004506"/>
    </source>
</evidence>
<evidence type="ECO:0000256" key="3">
    <source>
        <dbReference type="ARBA" id="ARBA00012239"/>
    </source>
</evidence>
<dbReference type="NCBIfam" id="TIGR01979">
    <property type="entry name" value="sufS"/>
    <property type="match status" value="1"/>
</dbReference>
<keyword evidence="4 8" id="KW-0808">Transferase</keyword>
<protein>
    <recommendedName>
        <fullName evidence="3 8">Cysteine desulfurase</fullName>
        <ecNumber evidence="3 8">2.8.1.7</ecNumber>
    </recommendedName>
</protein>
<dbReference type="InterPro" id="IPR016454">
    <property type="entry name" value="Cysteine_dSase"/>
</dbReference>
<comment type="caution">
    <text evidence="10">The sequence shown here is derived from an EMBL/GenBank/DDBJ whole genome shotgun (WGS) entry which is preliminary data.</text>
</comment>
<sequence length="401" mass="44103">MKDSLKQYFPLYTSSPDLAYFDTGASALKPQVVIDKIREYYSSYGVNIHRGLYEASDRATTEHDNAREIVATFINAEPEEIVFIYGTTHGLNMLATSLGQELKKGDNIVLTAWEHHANLIPWQQIAKNTGAELRFVDIDDDYQLDIEDAKKKIDSNTKIVSFGHVSNTLGSLAPAKELIALAKQVQAITIIDAAQSIVHLKTDVKKLDVDFLVFSGHKLYGPTGIGVLYGKKEKLAQLSPVMFGGDMILDVSYDSAEWNDVPYRFESGTPNIAGAIGLGAAVKFIESIGLQHIQERETKLTSYLINQLSSLPNVQIIGSSNPSKHHGVISIHIPGIHTHDIAEILNRHNVAIRVGSHCAMPLMKKLGLPGGTARFSVGMYNDEKDVDTAMTSLKEAIDIFK</sequence>
<dbReference type="InterPro" id="IPR015424">
    <property type="entry name" value="PyrdxlP-dep_Trfase"/>
</dbReference>
<comment type="cofactor">
    <cofactor evidence="1 7">
        <name>pyridoxal 5'-phosphate</name>
        <dbReference type="ChEBI" id="CHEBI:597326"/>
    </cofactor>
</comment>
<dbReference type="GO" id="GO:0030170">
    <property type="term" value="F:pyridoxal phosphate binding"/>
    <property type="evidence" value="ECO:0007669"/>
    <property type="project" value="UniProtKB-UniRule"/>
</dbReference>
<accession>A0A2M7V3E8</accession>
<organism evidence="10 11">
    <name type="scientific">Candidatus Magasanikbacteria bacterium CG_4_10_14_0_2_um_filter_41_10</name>
    <dbReference type="NCBI Taxonomy" id="1974638"/>
    <lineage>
        <taxon>Bacteria</taxon>
        <taxon>Candidatus Magasanikiibacteriota</taxon>
    </lineage>
</organism>
<dbReference type="InterPro" id="IPR010970">
    <property type="entry name" value="Cys_dSase_SufS"/>
</dbReference>
<dbReference type="Gene3D" id="3.90.1150.10">
    <property type="entry name" value="Aspartate Aminotransferase, domain 1"/>
    <property type="match status" value="1"/>
</dbReference>
<keyword evidence="5 8" id="KW-0663">Pyridoxal phosphate</keyword>
<proteinExistence type="inferred from homology"/>
<dbReference type="InterPro" id="IPR015422">
    <property type="entry name" value="PyrdxlP-dep_Trfase_small"/>
</dbReference>
<evidence type="ECO:0000259" key="9">
    <source>
        <dbReference type="Pfam" id="PF00266"/>
    </source>
</evidence>
<evidence type="ECO:0000256" key="6">
    <source>
        <dbReference type="ARBA" id="ARBA00050776"/>
    </source>
</evidence>
<evidence type="ECO:0000256" key="7">
    <source>
        <dbReference type="RuleBase" id="RU004504"/>
    </source>
</evidence>
<dbReference type="InterPro" id="IPR020578">
    <property type="entry name" value="Aminotrans_V_PyrdxlP_BS"/>
</dbReference>
<dbReference type="PIRSF" id="PIRSF005572">
    <property type="entry name" value="NifS"/>
    <property type="match status" value="1"/>
</dbReference>
<evidence type="ECO:0000313" key="10">
    <source>
        <dbReference type="EMBL" id="PIZ93005.1"/>
    </source>
</evidence>
<reference evidence="11" key="1">
    <citation type="submission" date="2017-09" db="EMBL/GenBank/DDBJ databases">
        <title>Depth-based differentiation of microbial function through sediment-hosted aquifers and enrichment of novel symbionts in the deep terrestrial subsurface.</title>
        <authorList>
            <person name="Probst A.J."/>
            <person name="Ladd B."/>
            <person name="Jarett J.K."/>
            <person name="Geller-Mcgrath D.E."/>
            <person name="Sieber C.M.K."/>
            <person name="Emerson J.B."/>
            <person name="Anantharaman K."/>
            <person name="Thomas B.C."/>
            <person name="Malmstrom R."/>
            <person name="Stieglmeier M."/>
            <person name="Klingl A."/>
            <person name="Woyke T."/>
            <person name="Ryan C.M."/>
            <person name="Banfield J.F."/>
        </authorList>
    </citation>
    <scope>NUCLEOTIDE SEQUENCE [LARGE SCALE GENOMIC DNA]</scope>
</reference>
<dbReference type="AlphaFoldDB" id="A0A2M7V3E8"/>
<evidence type="ECO:0000256" key="4">
    <source>
        <dbReference type="ARBA" id="ARBA00022679"/>
    </source>
</evidence>
<dbReference type="Gene3D" id="3.40.640.10">
    <property type="entry name" value="Type I PLP-dependent aspartate aminotransferase-like (Major domain)"/>
    <property type="match status" value="1"/>
</dbReference>
<evidence type="ECO:0000256" key="5">
    <source>
        <dbReference type="ARBA" id="ARBA00022898"/>
    </source>
</evidence>